<protein>
    <submittedName>
        <fullName evidence="1">Uncharacterized protein</fullName>
    </submittedName>
</protein>
<reference evidence="2" key="1">
    <citation type="journal article" date="2023" name="Nat. Plants">
        <title>Single-cell RNA sequencing provides a high-resolution roadmap for understanding the multicellular compartmentation of specialized metabolism.</title>
        <authorList>
            <person name="Sun S."/>
            <person name="Shen X."/>
            <person name="Li Y."/>
            <person name="Li Y."/>
            <person name="Wang S."/>
            <person name="Li R."/>
            <person name="Zhang H."/>
            <person name="Shen G."/>
            <person name="Guo B."/>
            <person name="Wei J."/>
            <person name="Xu J."/>
            <person name="St-Pierre B."/>
            <person name="Chen S."/>
            <person name="Sun C."/>
        </authorList>
    </citation>
    <scope>NUCLEOTIDE SEQUENCE [LARGE SCALE GENOMIC DNA]</scope>
</reference>
<name>A0ACC0AFP8_CATRO</name>
<gene>
    <name evidence="1" type="ORF">M9H77_28473</name>
</gene>
<proteinExistence type="predicted"/>
<sequence>MRVLSAAGKSERIKTHQRNFYTRIQRNMKCHSRALRTKSGSQNEVIGTKIQHLVVNTSQILYERSIAKPPLFPYQWSKQPTDSWGTYELYPGTNLSFKPLLALHKAAVSPQIMMRCPCRPIGPRPPRYYASLQVDLLSRV</sequence>
<dbReference type="Proteomes" id="UP001060085">
    <property type="component" value="Linkage Group LG06"/>
</dbReference>
<accession>A0ACC0AFP8</accession>
<keyword evidence="2" id="KW-1185">Reference proteome</keyword>
<evidence type="ECO:0000313" key="2">
    <source>
        <dbReference type="Proteomes" id="UP001060085"/>
    </source>
</evidence>
<evidence type="ECO:0000313" key="1">
    <source>
        <dbReference type="EMBL" id="KAI5659680.1"/>
    </source>
</evidence>
<dbReference type="EMBL" id="CM044706">
    <property type="protein sequence ID" value="KAI5659680.1"/>
    <property type="molecule type" value="Genomic_DNA"/>
</dbReference>
<organism evidence="1 2">
    <name type="scientific">Catharanthus roseus</name>
    <name type="common">Madagascar periwinkle</name>
    <name type="synonym">Vinca rosea</name>
    <dbReference type="NCBI Taxonomy" id="4058"/>
    <lineage>
        <taxon>Eukaryota</taxon>
        <taxon>Viridiplantae</taxon>
        <taxon>Streptophyta</taxon>
        <taxon>Embryophyta</taxon>
        <taxon>Tracheophyta</taxon>
        <taxon>Spermatophyta</taxon>
        <taxon>Magnoliopsida</taxon>
        <taxon>eudicotyledons</taxon>
        <taxon>Gunneridae</taxon>
        <taxon>Pentapetalae</taxon>
        <taxon>asterids</taxon>
        <taxon>lamiids</taxon>
        <taxon>Gentianales</taxon>
        <taxon>Apocynaceae</taxon>
        <taxon>Rauvolfioideae</taxon>
        <taxon>Vinceae</taxon>
        <taxon>Catharanthinae</taxon>
        <taxon>Catharanthus</taxon>
    </lineage>
</organism>
<comment type="caution">
    <text evidence="1">The sequence shown here is derived from an EMBL/GenBank/DDBJ whole genome shotgun (WGS) entry which is preliminary data.</text>
</comment>